<reference evidence="2 3" key="1">
    <citation type="submission" date="2021-03" db="EMBL/GenBank/DDBJ databases">
        <title>Antimicrobial resistance genes in bacteria isolated from Japanese honey, and their potential for conferring macrolide and lincosamide resistance in the American foulbrood pathogen Paenibacillus larvae.</title>
        <authorList>
            <person name="Okamoto M."/>
            <person name="Kumagai M."/>
            <person name="Kanamori H."/>
            <person name="Takamatsu D."/>
        </authorList>
    </citation>
    <scope>NUCLEOTIDE SEQUENCE [LARGE SCALE GENOMIC DNA]</scope>
    <source>
        <strain evidence="2 3">J21TS7</strain>
    </source>
</reference>
<proteinExistence type="predicted"/>
<dbReference type="Proteomes" id="UP000676601">
    <property type="component" value="Unassembled WGS sequence"/>
</dbReference>
<gene>
    <name evidence="2" type="ORF">J21TS7_38460</name>
</gene>
<feature type="region of interest" description="Disordered" evidence="1">
    <location>
        <begin position="1"/>
        <end position="70"/>
    </location>
</feature>
<comment type="caution">
    <text evidence="2">The sequence shown here is derived from an EMBL/GenBank/DDBJ whole genome shotgun (WGS) entry which is preliminary data.</text>
</comment>
<name>A0ABQ4LHS9_9BACL</name>
<keyword evidence="3" id="KW-1185">Reference proteome</keyword>
<evidence type="ECO:0000256" key="1">
    <source>
        <dbReference type="SAM" id="MobiDB-lite"/>
    </source>
</evidence>
<protein>
    <submittedName>
        <fullName evidence="2">Uncharacterized protein</fullName>
    </submittedName>
</protein>
<organism evidence="2 3">
    <name type="scientific">Paenibacillus cineris</name>
    <dbReference type="NCBI Taxonomy" id="237530"/>
    <lineage>
        <taxon>Bacteria</taxon>
        <taxon>Bacillati</taxon>
        <taxon>Bacillota</taxon>
        <taxon>Bacilli</taxon>
        <taxon>Bacillales</taxon>
        <taxon>Paenibacillaceae</taxon>
        <taxon>Paenibacillus</taxon>
    </lineage>
</organism>
<sequence length="70" mass="7732">MEVPTILREGRVAMNKPNEEDRFPGVDPIPDPDHETPSSTDMIEDVLEEGARDLKKGKHPSNGDSPDHQG</sequence>
<dbReference type="EMBL" id="BORU01000001">
    <property type="protein sequence ID" value="GIO55528.1"/>
    <property type="molecule type" value="Genomic_DNA"/>
</dbReference>
<accession>A0ABQ4LHS9</accession>
<evidence type="ECO:0000313" key="3">
    <source>
        <dbReference type="Proteomes" id="UP000676601"/>
    </source>
</evidence>
<evidence type="ECO:0000313" key="2">
    <source>
        <dbReference type="EMBL" id="GIO55528.1"/>
    </source>
</evidence>